<evidence type="ECO:0000256" key="11">
    <source>
        <dbReference type="ARBA" id="ARBA00023221"/>
    </source>
</evidence>
<evidence type="ECO:0000256" key="12">
    <source>
        <dbReference type="ARBA" id="ARBA00023235"/>
    </source>
</evidence>
<evidence type="ECO:0000256" key="6">
    <source>
        <dbReference type="ARBA" id="ARBA00022989"/>
    </source>
</evidence>
<dbReference type="GO" id="GO:0005783">
    <property type="term" value="C:endoplasmic reticulum"/>
    <property type="evidence" value="ECO:0007669"/>
    <property type="project" value="TreeGrafter"/>
</dbReference>
<comment type="similarity">
    <text evidence="2">Belongs to the EBP family.</text>
</comment>
<feature type="transmembrane region" description="Helical" evidence="14">
    <location>
        <begin position="61"/>
        <end position="79"/>
    </location>
</feature>
<evidence type="ECO:0000256" key="8">
    <source>
        <dbReference type="ARBA" id="ARBA00023098"/>
    </source>
</evidence>
<evidence type="ECO:0000259" key="15">
    <source>
        <dbReference type="PROSITE" id="PS51751"/>
    </source>
</evidence>
<accession>A0A811Y817</accession>
<gene>
    <name evidence="16" type="ORF">NYPRO_LOCUS5920</name>
</gene>
<evidence type="ECO:0000256" key="13">
    <source>
        <dbReference type="PROSITE-ProRule" id="PRU01087"/>
    </source>
</evidence>
<evidence type="ECO:0000256" key="14">
    <source>
        <dbReference type="SAM" id="Phobius"/>
    </source>
</evidence>
<proteinExistence type="inferred from homology"/>
<dbReference type="InterPro" id="IPR033118">
    <property type="entry name" value="EXPERA"/>
</dbReference>
<keyword evidence="10" id="KW-1207">Sterol metabolism</keyword>
<dbReference type="Pfam" id="PF05241">
    <property type="entry name" value="EBP"/>
    <property type="match status" value="1"/>
</dbReference>
<keyword evidence="7" id="KW-0756">Sterol biosynthesis</keyword>
<comment type="subcellular location">
    <subcellularLocation>
        <location evidence="1">Membrane</location>
        <topology evidence="1">Multi-pass membrane protein</topology>
    </subcellularLocation>
</comment>
<dbReference type="PANTHER" id="PTHR14207:SF0">
    <property type="entry name" value="3-BETA-HYDROXYSTEROID-DELTA(8),DELTA(7)-ISOMERASE"/>
    <property type="match status" value="1"/>
</dbReference>
<sequence length="197" mass="22643">MTTNTSSLHPYWPRHLRLDNFVPNDCPTWYLLASFFSVSGVLVATTWLLSGSASVMPLGTWRRLSLCWFAVCGFIHMVIEGWFSLYHEDLLGDQAFLSQLWKEYAKGDSRYILSDNFTICMEAITACLWGPLSLWVVIHRDGFQHGELGHQLYFWFYFVFLKGLWLVLRGILVLDSVKQLAHAQSVLDAKDTKAKSK</sequence>
<evidence type="ECO:0000256" key="10">
    <source>
        <dbReference type="ARBA" id="ARBA00023166"/>
    </source>
</evidence>
<keyword evidence="11" id="KW-0753">Steroid metabolism</keyword>
<dbReference type="InterPro" id="IPR007905">
    <property type="entry name" value="EBP"/>
</dbReference>
<keyword evidence="9 13" id="KW-0472">Membrane</keyword>
<dbReference type="Proteomes" id="UP000645828">
    <property type="component" value="Unassembled WGS sequence"/>
</dbReference>
<keyword evidence="8" id="KW-0443">Lipid metabolism</keyword>
<feature type="transmembrane region" description="Helical" evidence="14">
    <location>
        <begin position="152"/>
        <end position="174"/>
    </location>
</feature>
<reference evidence="16" key="1">
    <citation type="submission" date="2020-12" db="EMBL/GenBank/DDBJ databases">
        <authorList>
            <consortium name="Molecular Ecology Group"/>
        </authorList>
    </citation>
    <scope>NUCLEOTIDE SEQUENCE</scope>
    <source>
        <strain evidence="16">TBG_1078</strain>
    </source>
</reference>
<feature type="transmembrane region" description="Helical" evidence="14">
    <location>
        <begin position="29"/>
        <end position="49"/>
    </location>
</feature>
<keyword evidence="6 13" id="KW-1133">Transmembrane helix</keyword>
<keyword evidence="4 13" id="KW-0812">Transmembrane</keyword>
<keyword evidence="5" id="KW-0752">Steroid biosynthesis</keyword>
<evidence type="ECO:0000313" key="17">
    <source>
        <dbReference type="Proteomes" id="UP000645828"/>
    </source>
</evidence>
<dbReference type="GO" id="GO:0047750">
    <property type="term" value="F:cholestenol delta-isomerase activity"/>
    <property type="evidence" value="ECO:0007669"/>
    <property type="project" value="InterPro"/>
</dbReference>
<organism evidence="16 17">
    <name type="scientific">Nyctereutes procyonoides</name>
    <name type="common">Raccoon dog</name>
    <name type="synonym">Canis procyonoides</name>
    <dbReference type="NCBI Taxonomy" id="34880"/>
    <lineage>
        <taxon>Eukaryota</taxon>
        <taxon>Metazoa</taxon>
        <taxon>Chordata</taxon>
        <taxon>Craniata</taxon>
        <taxon>Vertebrata</taxon>
        <taxon>Euteleostomi</taxon>
        <taxon>Mammalia</taxon>
        <taxon>Eutheria</taxon>
        <taxon>Laurasiatheria</taxon>
        <taxon>Carnivora</taxon>
        <taxon>Caniformia</taxon>
        <taxon>Canidae</taxon>
        <taxon>Nyctereutes</taxon>
    </lineage>
</organism>
<evidence type="ECO:0000256" key="4">
    <source>
        <dbReference type="ARBA" id="ARBA00022692"/>
    </source>
</evidence>
<dbReference type="AlphaFoldDB" id="A0A811Y817"/>
<dbReference type="EMBL" id="CAJHUB010000670">
    <property type="protein sequence ID" value="CAD7673126.1"/>
    <property type="molecule type" value="Genomic_DNA"/>
</dbReference>
<evidence type="ECO:0000256" key="2">
    <source>
        <dbReference type="ARBA" id="ARBA00008337"/>
    </source>
</evidence>
<dbReference type="GO" id="GO:0016020">
    <property type="term" value="C:membrane"/>
    <property type="evidence" value="ECO:0007669"/>
    <property type="project" value="UniProtKB-SubCell"/>
</dbReference>
<evidence type="ECO:0000256" key="5">
    <source>
        <dbReference type="ARBA" id="ARBA00022955"/>
    </source>
</evidence>
<dbReference type="PANTHER" id="PTHR14207">
    <property type="entry name" value="STEROL ISOMERASE"/>
    <property type="match status" value="1"/>
</dbReference>
<dbReference type="GO" id="GO:0000247">
    <property type="term" value="F:C-8 sterol isomerase activity"/>
    <property type="evidence" value="ECO:0007669"/>
    <property type="project" value="TreeGrafter"/>
</dbReference>
<evidence type="ECO:0000256" key="1">
    <source>
        <dbReference type="ARBA" id="ARBA00004141"/>
    </source>
</evidence>
<feature type="domain" description="EXPERA" evidence="15">
    <location>
        <begin position="61"/>
        <end position="197"/>
    </location>
</feature>
<keyword evidence="3" id="KW-0444">Lipid biosynthesis</keyword>
<evidence type="ECO:0000256" key="9">
    <source>
        <dbReference type="ARBA" id="ARBA00023136"/>
    </source>
</evidence>
<keyword evidence="12" id="KW-0413">Isomerase</keyword>
<evidence type="ECO:0000256" key="7">
    <source>
        <dbReference type="ARBA" id="ARBA00023011"/>
    </source>
</evidence>
<dbReference type="GO" id="GO:0006695">
    <property type="term" value="P:cholesterol biosynthetic process"/>
    <property type="evidence" value="ECO:0007669"/>
    <property type="project" value="TreeGrafter"/>
</dbReference>
<protein>
    <submittedName>
        <fullName evidence="16">(raccoon dog) hypothetical protein</fullName>
    </submittedName>
</protein>
<evidence type="ECO:0000313" key="16">
    <source>
        <dbReference type="EMBL" id="CAD7673126.1"/>
    </source>
</evidence>
<comment type="caution">
    <text evidence="16">The sequence shown here is derived from an EMBL/GenBank/DDBJ whole genome shotgun (WGS) entry which is preliminary data.</text>
</comment>
<keyword evidence="17" id="KW-1185">Reference proteome</keyword>
<dbReference type="PROSITE" id="PS51751">
    <property type="entry name" value="EXPERA"/>
    <property type="match status" value="1"/>
</dbReference>
<name>A0A811Y817_NYCPR</name>
<dbReference type="GO" id="GO:0004769">
    <property type="term" value="F:steroid Delta-isomerase activity"/>
    <property type="evidence" value="ECO:0007669"/>
    <property type="project" value="TreeGrafter"/>
</dbReference>
<evidence type="ECO:0000256" key="3">
    <source>
        <dbReference type="ARBA" id="ARBA00022516"/>
    </source>
</evidence>